<dbReference type="PANTHER" id="PTHR32170:SF3">
    <property type="entry name" value="PROTEASOME ACTIVATOR COMPLEX SUBUNIT 4"/>
    <property type="match status" value="1"/>
</dbReference>
<dbReference type="PANTHER" id="PTHR32170">
    <property type="entry name" value="PROTEASOME ACTIVATOR COMPLEX SUBUNIT 4"/>
    <property type="match status" value="1"/>
</dbReference>
<sequence>MTATHQPKMAVMSVAFVGRSLFLTSQSTSVESVESGDEFTDLLMVSLSNVLLGMDDNDPPKTLATMQLIGYIFSNPIFLASALGTQQCYVCINIQFFHIFCSTFLLCIGIIGYCCCRNEGLHSSATSGTFLVEDGPYYYCMLEILVGRLSKSLYTQALKKVCKFVKTNILLGAIAEVGLLCCACVHSNPEEAVTHLIEPILSSVISSLEGVPVTGFGGRGTSKSSVSIKAKPTLSPAFETSIDYPLKTLSVAISYGGPALLRYEDQFKEAIVSAFDSPSWKVCPLSDNLHAICHTRDEKEHLKVTVLRIDSSLQGVLSCLPDFRPSSSNAVVEDPDHTSFLIAGATGSLEYDEWSNHRQAWKLESAAIVEPPINFIVSSHSKGKRSTEHVMRILDLIIKKKLDFWRALLWTKAGESKRDGEDKGEEGGERQGGW</sequence>
<dbReference type="InterPro" id="IPR035309">
    <property type="entry name" value="PSME4"/>
</dbReference>
<accession>A0AAW2CSM4</accession>
<protein>
    <submittedName>
        <fullName evidence="2">Uncharacterized protein</fullName>
    </submittedName>
</protein>
<dbReference type="GO" id="GO:0070628">
    <property type="term" value="F:proteasome binding"/>
    <property type="evidence" value="ECO:0007669"/>
    <property type="project" value="InterPro"/>
</dbReference>
<name>A0AAW2CSM4_9ROSI</name>
<keyword evidence="1" id="KW-0812">Transmembrane</keyword>
<keyword evidence="3" id="KW-1185">Reference proteome</keyword>
<keyword evidence="1" id="KW-0472">Membrane</keyword>
<reference evidence="2 3" key="1">
    <citation type="submission" date="2024-01" db="EMBL/GenBank/DDBJ databases">
        <title>A telomere-to-telomere, gap-free genome of sweet tea (Lithocarpus litseifolius).</title>
        <authorList>
            <person name="Zhou J."/>
        </authorList>
    </citation>
    <scope>NUCLEOTIDE SEQUENCE [LARGE SCALE GENOMIC DNA]</scope>
    <source>
        <strain evidence="2">Zhou-2022a</strain>
        <tissue evidence="2">Leaf</tissue>
    </source>
</reference>
<comment type="caution">
    <text evidence="2">The sequence shown here is derived from an EMBL/GenBank/DDBJ whole genome shotgun (WGS) entry which is preliminary data.</text>
</comment>
<dbReference type="AlphaFoldDB" id="A0AAW2CSM4"/>
<evidence type="ECO:0000313" key="2">
    <source>
        <dbReference type="EMBL" id="KAL0001166.1"/>
    </source>
</evidence>
<evidence type="ECO:0000256" key="1">
    <source>
        <dbReference type="SAM" id="Phobius"/>
    </source>
</evidence>
<dbReference type="GO" id="GO:0005829">
    <property type="term" value="C:cytosol"/>
    <property type="evidence" value="ECO:0007669"/>
    <property type="project" value="TreeGrafter"/>
</dbReference>
<organism evidence="2 3">
    <name type="scientific">Lithocarpus litseifolius</name>
    <dbReference type="NCBI Taxonomy" id="425828"/>
    <lineage>
        <taxon>Eukaryota</taxon>
        <taxon>Viridiplantae</taxon>
        <taxon>Streptophyta</taxon>
        <taxon>Embryophyta</taxon>
        <taxon>Tracheophyta</taxon>
        <taxon>Spermatophyta</taxon>
        <taxon>Magnoliopsida</taxon>
        <taxon>eudicotyledons</taxon>
        <taxon>Gunneridae</taxon>
        <taxon>Pentapetalae</taxon>
        <taxon>rosids</taxon>
        <taxon>fabids</taxon>
        <taxon>Fagales</taxon>
        <taxon>Fagaceae</taxon>
        <taxon>Lithocarpus</taxon>
    </lineage>
</organism>
<gene>
    <name evidence="2" type="ORF">SO802_014947</name>
</gene>
<dbReference type="GO" id="GO:0010499">
    <property type="term" value="P:proteasomal ubiquitin-independent protein catabolic process"/>
    <property type="evidence" value="ECO:0007669"/>
    <property type="project" value="TreeGrafter"/>
</dbReference>
<dbReference type="GO" id="GO:0005634">
    <property type="term" value="C:nucleus"/>
    <property type="evidence" value="ECO:0007669"/>
    <property type="project" value="TreeGrafter"/>
</dbReference>
<evidence type="ECO:0000313" key="3">
    <source>
        <dbReference type="Proteomes" id="UP001459277"/>
    </source>
</evidence>
<keyword evidence="1" id="KW-1133">Transmembrane helix</keyword>
<proteinExistence type="predicted"/>
<dbReference type="Proteomes" id="UP001459277">
    <property type="component" value="Unassembled WGS sequence"/>
</dbReference>
<dbReference type="GO" id="GO:0016504">
    <property type="term" value="F:peptidase activator activity"/>
    <property type="evidence" value="ECO:0007669"/>
    <property type="project" value="InterPro"/>
</dbReference>
<feature type="transmembrane region" description="Helical" evidence="1">
    <location>
        <begin position="96"/>
        <end position="113"/>
    </location>
</feature>
<feature type="transmembrane region" description="Helical" evidence="1">
    <location>
        <begin position="64"/>
        <end position="84"/>
    </location>
</feature>
<dbReference type="EMBL" id="JAZDWU010000005">
    <property type="protein sequence ID" value="KAL0001166.1"/>
    <property type="molecule type" value="Genomic_DNA"/>
</dbReference>